<dbReference type="InterPro" id="IPR043502">
    <property type="entry name" value="DNA/RNA_pol_sf"/>
</dbReference>
<dbReference type="CDD" id="cd22249">
    <property type="entry name" value="UDM1_RNF168_RNF169-like"/>
    <property type="match status" value="1"/>
</dbReference>
<dbReference type="Pfam" id="PF17921">
    <property type="entry name" value="Integrase_H2C2"/>
    <property type="match status" value="1"/>
</dbReference>
<feature type="compositionally biased region" description="Polar residues" evidence="2">
    <location>
        <begin position="247"/>
        <end position="259"/>
    </location>
</feature>
<dbReference type="EMBL" id="JAOPHQ010002290">
    <property type="protein sequence ID" value="KAK0147634.1"/>
    <property type="molecule type" value="Genomic_DNA"/>
</dbReference>
<sequence length="1971" mass="222074">MKLHVLFFRGDPTGGDETPTKQPRKCCRTIRTTLNLHDSGSPSRPVLVANRSNESPLLHEAAEEENGGVENVEVTGPQSHNVQDDIQPDDSISNYSSQNHGSKSIRSKVSSTASTRVRAEAEMAALIARKRLLEQKHALEEEEAKIRHALQEQEARVRKQKEQLQLETDMAASAAKLNVLRTSGSGVRSVASQKLDGMEAYFESGLNFNAETFVQQNVGDVGRGQPAEFGGTRPKQRQCDGNKHLQKTSAPTQAQSTVPKATGAPLSLHRHTQSASGNISSEQDTMMSIMQKQNDITSMLVHQQCIASLPKRDIQLFDGDPLHYHAFMQSFEQTIELRTDDAVDLLHYLEQYTRGQPKQLVRSCQHMTDGIGYATAKALLQEHFGNEHVIASAYMDKIFAWPAIKSEDGKALQAYSLFLRGCHNAMKDVYNLSDLNTSANMVSVIKKLPYKLRDKWRAKACDIQEKPRKRAMFADIVTFIEREVRITTDPVFGDIQDAPVIGAFKESGRAKPVPRPKARGSSFATTFTTVERDAHWENRVKDGPEKTCLFCKKGRHTLESCFLLEKKAHSEKMEFLKKNGVCFGCLCTGHISKECRKRLSCKTCGSRHPSLLHIHSKENGDPEKGRSNSDRAVDSALVEVQTGGLTGAGEQDCKLAIVPVKVKSSKGQRSVETYAFLDPGSSASFCTMGLMDKLGLSGRRTKILLRTMGQEKVVDSCIASDLEVAGLDSDWYCEMPKIFTQHQMPVNRGNIPRQQDLERWPHLKPVYLPQIDADVEMLIGLNVPRALEPLEVIRSVDGGPYAVKTMLGWTVNGPLGGEGSDDPVTQSAVSINRISAVTLDELWNQQFKTDFPENSQDELQGLSREDSKFLEMANETVELVDGHYVVGLPLKDKSVTMPNNRKVAEQRTLNLKGRFGRDAAFQKDYTTFMDNLISSGYAERVPATSQERCDGKVWYIPHHGVYHPKKGKIRIVFDCAASFQGASLNAHLLQGPDLTSALVGVLTRFRMEPIVLMSDIEAMFHQVRVPETDADLLRFLWWPNGDFSQQMVEYRMVVHLFGATSSPSCANFALRKCAEDNKQLFNQKVFDTIMHSFYVDDCLASIASEDEAITLYQDLVKLCAKGGFHLTKWLSNSRRVLAAIPEEERAKDVKDLDLDHDILPVERALGVRWCVQSDTFKFSISFQDRPLTRRGILSTVSSFYDPLGILSPVVFTAKRIIQDLCRQGLGWDDVIPTSVAQEWVNWLKELHLLEGFSVGRCLKPPNFGEATSAQLHHFADASEEGYGTVTYLLLHNDCSQIHVAFIMGKSRVTPLKPVTIPRMELIAAVVAARMDTLWRKELRLQLQDSVFWSDSTSVLKYIKNQTSRFRIFVANRVTEILKMSEASQWRYVSTAHNPADLASRGMRAELFLKNETWISGPSFLMQEEETWPVNPDNLGELPPGDPEVKVSAAVVSVEQEEDAVLRLINRSSSWKRLTRVMAWILRLRTLLWNNRKRREVTACDSQPALNLTKHKDVLDKEICLSLEEIKGAELEIIKICQRRKFSEELSCLQKGECVKGNSHIYRLSPILEEGVLRVGGRLSKAAMPEESKHPAIIAKDLHISDLILRQIHREVGHGGRNHMLSRLRQQYWIPAAGVAIRQIISRCVICRRLHGAAGQQQMADLPSDRVSTGEPPFTYVGVDYFGPFDIKRGRSLVKRYGVIFTCLTIRAVHIEVASSLDTDSFINALRRFIARRGQIKELRSDNGTNFIGAERELRRAVEGWNLEKINDVLSLKGIKWTFNPPTGSHHGGAWERLIRSIRKILNSTLRTQSLDEEGLNTVLCEVESILNSRPLTKESTDPNDLEALTPNHLLLLKVKPSLPPGLFLKEDNYARRRWKQVQYISDLFWKRWIKEYLPQLQERQKWTKIKRNFVPGDIVIIMDDSAPRNSWIIGRITETMPDRNGLVRQVRIKTRTSLLCRPVTKICLLQESTES</sequence>
<dbReference type="InterPro" id="IPR008042">
    <property type="entry name" value="Retrotrans_Pao"/>
</dbReference>
<dbReference type="GO" id="GO:0015074">
    <property type="term" value="P:DNA integration"/>
    <property type="evidence" value="ECO:0007669"/>
    <property type="project" value="InterPro"/>
</dbReference>
<dbReference type="InterPro" id="IPR001584">
    <property type="entry name" value="Integrase_cat-core"/>
</dbReference>
<name>A0AA47MWM6_MERPO</name>
<evidence type="ECO:0000259" key="3">
    <source>
        <dbReference type="PROSITE" id="PS50994"/>
    </source>
</evidence>
<dbReference type="Pfam" id="PF00078">
    <property type="entry name" value="RVT_1"/>
    <property type="match status" value="1"/>
</dbReference>
<feature type="coiled-coil region" evidence="1">
    <location>
        <begin position="116"/>
        <end position="170"/>
    </location>
</feature>
<evidence type="ECO:0000313" key="4">
    <source>
        <dbReference type="EMBL" id="KAK0147634.1"/>
    </source>
</evidence>
<feature type="region of interest" description="Disordered" evidence="2">
    <location>
        <begin position="64"/>
        <end position="111"/>
    </location>
</feature>
<dbReference type="Pfam" id="PF03564">
    <property type="entry name" value="DUF1759"/>
    <property type="match status" value="1"/>
</dbReference>
<dbReference type="PANTHER" id="PTHR47331:SF3">
    <property type="match status" value="1"/>
</dbReference>
<gene>
    <name evidence="4" type="ORF">N1851_012882</name>
</gene>
<dbReference type="InterPro" id="IPR012337">
    <property type="entry name" value="RNaseH-like_sf"/>
</dbReference>
<keyword evidence="1" id="KW-0175">Coiled coil</keyword>
<dbReference type="SUPFAM" id="SSF56672">
    <property type="entry name" value="DNA/RNA polymerases"/>
    <property type="match status" value="1"/>
</dbReference>
<dbReference type="GO" id="GO:0003676">
    <property type="term" value="F:nucleic acid binding"/>
    <property type="evidence" value="ECO:0007669"/>
    <property type="project" value="InterPro"/>
</dbReference>
<dbReference type="Proteomes" id="UP001174136">
    <property type="component" value="Unassembled WGS sequence"/>
</dbReference>
<dbReference type="Pfam" id="PF05380">
    <property type="entry name" value="Peptidase_A17"/>
    <property type="match status" value="1"/>
</dbReference>
<evidence type="ECO:0000256" key="2">
    <source>
        <dbReference type="SAM" id="MobiDB-lite"/>
    </source>
</evidence>
<feature type="domain" description="Integrase catalytic" evidence="3">
    <location>
        <begin position="1668"/>
        <end position="1854"/>
    </location>
</feature>
<comment type="caution">
    <text evidence="4">The sequence shown here is derived from an EMBL/GenBank/DDBJ whole genome shotgun (WGS) entry which is preliminary data.</text>
</comment>
<dbReference type="InterPro" id="IPR000477">
    <property type="entry name" value="RT_dom"/>
</dbReference>
<feature type="compositionally biased region" description="Polar residues" evidence="2">
    <location>
        <begin position="90"/>
        <end position="111"/>
    </location>
</feature>
<accession>A0AA47MWM6</accession>
<dbReference type="PROSITE" id="PS50994">
    <property type="entry name" value="INTEGRASE"/>
    <property type="match status" value="1"/>
</dbReference>
<protein>
    <recommendedName>
        <fullName evidence="3">Integrase catalytic domain-containing protein</fullName>
    </recommendedName>
</protein>
<evidence type="ECO:0000313" key="5">
    <source>
        <dbReference type="Proteomes" id="UP001174136"/>
    </source>
</evidence>
<dbReference type="PANTHER" id="PTHR47331">
    <property type="entry name" value="PHD-TYPE DOMAIN-CONTAINING PROTEIN"/>
    <property type="match status" value="1"/>
</dbReference>
<reference evidence="4" key="1">
    <citation type="journal article" date="2023" name="Front. Mar. Sci.">
        <title>A new Merluccius polli reference genome to investigate the effects of global change in West African waters.</title>
        <authorList>
            <person name="Mateo J.L."/>
            <person name="Blanco-Fernandez C."/>
            <person name="Garcia-Vazquez E."/>
            <person name="Machado-Schiaffino G."/>
        </authorList>
    </citation>
    <scope>NUCLEOTIDE SEQUENCE</scope>
    <source>
        <strain evidence="4">C29</strain>
        <tissue evidence="4">Fin</tissue>
    </source>
</reference>
<organism evidence="4 5">
    <name type="scientific">Merluccius polli</name>
    <name type="common">Benguela hake</name>
    <name type="synonym">Merluccius cadenati</name>
    <dbReference type="NCBI Taxonomy" id="89951"/>
    <lineage>
        <taxon>Eukaryota</taxon>
        <taxon>Metazoa</taxon>
        <taxon>Chordata</taxon>
        <taxon>Craniata</taxon>
        <taxon>Vertebrata</taxon>
        <taxon>Euteleostomi</taxon>
        <taxon>Actinopterygii</taxon>
        <taxon>Neopterygii</taxon>
        <taxon>Teleostei</taxon>
        <taxon>Neoteleostei</taxon>
        <taxon>Acanthomorphata</taxon>
        <taxon>Zeiogadaria</taxon>
        <taxon>Gadariae</taxon>
        <taxon>Gadiformes</taxon>
        <taxon>Gadoidei</taxon>
        <taxon>Merlucciidae</taxon>
        <taxon>Merluccius</taxon>
    </lineage>
</organism>
<feature type="region of interest" description="Disordered" evidence="2">
    <location>
        <begin position="1"/>
        <end position="23"/>
    </location>
</feature>
<evidence type="ECO:0000256" key="1">
    <source>
        <dbReference type="SAM" id="Coils"/>
    </source>
</evidence>
<dbReference type="InterPro" id="IPR005312">
    <property type="entry name" value="DUF1759"/>
</dbReference>
<proteinExistence type="predicted"/>
<dbReference type="InterPro" id="IPR041588">
    <property type="entry name" value="Integrase_H2C2"/>
</dbReference>
<keyword evidence="5" id="KW-1185">Reference proteome</keyword>
<feature type="region of interest" description="Disordered" evidence="2">
    <location>
        <begin position="222"/>
        <end position="279"/>
    </location>
</feature>
<dbReference type="InterPro" id="IPR040676">
    <property type="entry name" value="DUF5641"/>
</dbReference>
<dbReference type="InterPro" id="IPR036397">
    <property type="entry name" value="RNaseH_sf"/>
</dbReference>
<dbReference type="Gene3D" id="3.30.420.10">
    <property type="entry name" value="Ribonuclease H-like superfamily/Ribonuclease H"/>
    <property type="match status" value="1"/>
</dbReference>
<dbReference type="SUPFAM" id="SSF53098">
    <property type="entry name" value="Ribonuclease H-like"/>
    <property type="match status" value="1"/>
</dbReference>
<dbReference type="CDD" id="cd01644">
    <property type="entry name" value="RT_pepA17"/>
    <property type="match status" value="1"/>
</dbReference>
<dbReference type="Pfam" id="PF18701">
    <property type="entry name" value="DUF5641"/>
    <property type="match status" value="1"/>
</dbReference>
<dbReference type="Gene3D" id="1.10.340.70">
    <property type="match status" value="1"/>
</dbReference>